<dbReference type="RefSeq" id="WP_116880153.1">
    <property type="nucleotide sequence ID" value="NZ_QURB01000002.1"/>
</dbReference>
<proteinExistence type="predicted"/>
<reference evidence="2 3" key="1">
    <citation type="submission" date="2018-08" db="EMBL/GenBank/DDBJ databases">
        <title>The draft genome squence of Brumimicrobium sp. N62.</title>
        <authorList>
            <person name="Du Z.-J."/>
            <person name="Luo H.-R."/>
        </authorList>
    </citation>
    <scope>NUCLEOTIDE SEQUENCE [LARGE SCALE GENOMIC DNA]</scope>
    <source>
        <strain evidence="2 3">N62</strain>
    </source>
</reference>
<protein>
    <submittedName>
        <fullName evidence="2">Uncharacterized protein</fullName>
    </submittedName>
</protein>
<evidence type="ECO:0000256" key="1">
    <source>
        <dbReference type="SAM" id="SignalP"/>
    </source>
</evidence>
<keyword evidence="1" id="KW-0732">Signal</keyword>
<name>A0A3E1F039_9FLAO</name>
<dbReference type="AlphaFoldDB" id="A0A3E1F039"/>
<gene>
    <name evidence="2" type="ORF">DXU93_04965</name>
</gene>
<feature type="chain" id="PRO_5017836863" evidence="1">
    <location>
        <begin position="22"/>
        <end position="213"/>
    </location>
</feature>
<feature type="signal peptide" evidence="1">
    <location>
        <begin position="1"/>
        <end position="21"/>
    </location>
</feature>
<dbReference type="OrthoDB" id="1467904at2"/>
<dbReference type="EMBL" id="QURB01000002">
    <property type="protein sequence ID" value="RFC55174.1"/>
    <property type="molecule type" value="Genomic_DNA"/>
</dbReference>
<dbReference type="Proteomes" id="UP000257127">
    <property type="component" value="Unassembled WGS sequence"/>
</dbReference>
<comment type="caution">
    <text evidence="2">The sequence shown here is derived from an EMBL/GenBank/DDBJ whole genome shotgun (WGS) entry which is preliminary data.</text>
</comment>
<organism evidence="2 3">
    <name type="scientific">Brumimicrobium aurantiacum</name>
    <dbReference type="NCBI Taxonomy" id="1737063"/>
    <lineage>
        <taxon>Bacteria</taxon>
        <taxon>Pseudomonadati</taxon>
        <taxon>Bacteroidota</taxon>
        <taxon>Flavobacteriia</taxon>
        <taxon>Flavobacteriales</taxon>
        <taxon>Crocinitomicaceae</taxon>
        <taxon>Brumimicrobium</taxon>
    </lineage>
</organism>
<keyword evidence="3" id="KW-1185">Reference proteome</keyword>
<evidence type="ECO:0000313" key="3">
    <source>
        <dbReference type="Proteomes" id="UP000257127"/>
    </source>
</evidence>
<sequence length="213" mass="24374">MKKIFLYSILFLCGGIAGYFANSYTQDNIESKIASTSKNIKDIEKEVVFDTIHIQTPSPTQKAIKPLIIRDTIFIIDSIPTKDLEEDKENLNTTIESDDYESNPDEETIITEELITKRSIDLRDSNKLDSADISKILDFKSKSFSNTIVVEFWKSPLNITGYELSRNRLKLFGFNPNDPIILKLDNNEDQIVLTSETINIVLQKTKQFKTLKL</sequence>
<accession>A0A3E1F039</accession>
<evidence type="ECO:0000313" key="2">
    <source>
        <dbReference type="EMBL" id="RFC55174.1"/>
    </source>
</evidence>